<evidence type="ECO:0000313" key="2">
    <source>
        <dbReference type="EMBL" id="OMJ77905.1"/>
    </source>
</evidence>
<keyword evidence="3" id="KW-1185">Reference proteome</keyword>
<dbReference type="AlphaFoldDB" id="A0A1R2BMV8"/>
<sequence>MRDIALLALLYGVGPTSRNFNIDESLLTTWVMNIQHDPFLKNLRNHILTQINTTSPVTVSKKYGLSGKVITQLSEFKEEFEDEKLAEEILTTYEPPENPEPEPNDILLNPDLEFLQNASKITSPLDELFNSITAFPYLIAEKWFVSEEADLERTYFDPNMLFDGSRLEQAVPDSDDSSSQIDYEVDEIPVFQMPEEMRCIEERETNLESNEKDNGYEYEDYD</sequence>
<proteinExistence type="predicted"/>
<dbReference type="Proteomes" id="UP000187209">
    <property type="component" value="Unassembled WGS sequence"/>
</dbReference>
<reference evidence="2 3" key="1">
    <citation type="submission" date="2016-11" db="EMBL/GenBank/DDBJ databases">
        <title>The macronuclear genome of Stentor coeruleus: a giant cell with tiny introns.</title>
        <authorList>
            <person name="Slabodnick M."/>
            <person name="Ruby J.G."/>
            <person name="Reiff S.B."/>
            <person name="Swart E.C."/>
            <person name="Gosai S."/>
            <person name="Prabakaran S."/>
            <person name="Witkowska E."/>
            <person name="Larue G.E."/>
            <person name="Fisher S."/>
            <person name="Freeman R.M."/>
            <person name="Gunawardena J."/>
            <person name="Chu W."/>
            <person name="Stover N.A."/>
            <person name="Gregory B.D."/>
            <person name="Nowacki M."/>
            <person name="Derisi J."/>
            <person name="Roy S.W."/>
            <person name="Marshall W.F."/>
            <person name="Sood P."/>
        </authorList>
    </citation>
    <scope>NUCLEOTIDE SEQUENCE [LARGE SCALE GENOMIC DNA]</scope>
    <source>
        <strain evidence="2">WM001</strain>
    </source>
</reference>
<organism evidence="2 3">
    <name type="scientific">Stentor coeruleus</name>
    <dbReference type="NCBI Taxonomy" id="5963"/>
    <lineage>
        <taxon>Eukaryota</taxon>
        <taxon>Sar</taxon>
        <taxon>Alveolata</taxon>
        <taxon>Ciliophora</taxon>
        <taxon>Postciliodesmatophora</taxon>
        <taxon>Heterotrichea</taxon>
        <taxon>Heterotrichida</taxon>
        <taxon>Stentoridae</taxon>
        <taxon>Stentor</taxon>
    </lineage>
</organism>
<feature type="region of interest" description="Disordered" evidence="1">
    <location>
        <begin position="202"/>
        <end position="222"/>
    </location>
</feature>
<name>A0A1R2BMV8_9CILI</name>
<evidence type="ECO:0000313" key="3">
    <source>
        <dbReference type="Proteomes" id="UP000187209"/>
    </source>
</evidence>
<evidence type="ECO:0000256" key="1">
    <source>
        <dbReference type="SAM" id="MobiDB-lite"/>
    </source>
</evidence>
<feature type="compositionally biased region" description="Basic and acidic residues" evidence="1">
    <location>
        <begin position="202"/>
        <end position="215"/>
    </location>
</feature>
<gene>
    <name evidence="2" type="ORF">SteCoe_22427</name>
</gene>
<dbReference type="EMBL" id="MPUH01000550">
    <property type="protein sequence ID" value="OMJ77905.1"/>
    <property type="molecule type" value="Genomic_DNA"/>
</dbReference>
<protein>
    <submittedName>
        <fullName evidence="2">Uncharacterized protein</fullName>
    </submittedName>
</protein>
<accession>A0A1R2BMV8</accession>
<comment type="caution">
    <text evidence="2">The sequence shown here is derived from an EMBL/GenBank/DDBJ whole genome shotgun (WGS) entry which is preliminary data.</text>
</comment>